<dbReference type="EMBL" id="CVRI01000001">
    <property type="protein sequence ID" value="CRK86185.1"/>
    <property type="molecule type" value="Genomic_DNA"/>
</dbReference>
<proteinExistence type="predicted"/>
<protein>
    <submittedName>
        <fullName evidence="1">CLUMA_CG000406, isoform A</fullName>
    </submittedName>
</protein>
<sequence>MFNSAVLIPLILPLNLSNDYSFTITTELLNNSIKTFSSLIGSNFKLKIDCFDKPQKKRNLPNDYIVYT</sequence>
<name>A0A1J1HIT0_9DIPT</name>
<organism evidence="1 2">
    <name type="scientific">Clunio marinus</name>
    <dbReference type="NCBI Taxonomy" id="568069"/>
    <lineage>
        <taxon>Eukaryota</taxon>
        <taxon>Metazoa</taxon>
        <taxon>Ecdysozoa</taxon>
        <taxon>Arthropoda</taxon>
        <taxon>Hexapoda</taxon>
        <taxon>Insecta</taxon>
        <taxon>Pterygota</taxon>
        <taxon>Neoptera</taxon>
        <taxon>Endopterygota</taxon>
        <taxon>Diptera</taxon>
        <taxon>Nematocera</taxon>
        <taxon>Chironomoidea</taxon>
        <taxon>Chironomidae</taxon>
        <taxon>Clunio</taxon>
    </lineage>
</organism>
<gene>
    <name evidence="1" type="ORF">CLUMA_CG000406</name>
</gene>
<evidence type="ECO:0000313" key="1">
    <source>
        <dbReference type="EMBL" id="CRK86185.1"/>
    </source>
</evidence>
<accession>A0A1J1HIT0</accession>
<reference evidence="1 2" key="1">
    <citation type="submission" date="2015-04" db="EMBL/GenBank/DDBJ databases">
        <authorList>
            <person name="Syromyatnikov M.Y."/>
            <person name="Popov V.N."/>
        </authorList>
    </citation>
    <scope>NUCLEOTIDE SEQUENCE [LARGE SCALE GENOMIC DNA]</scope>
</reference>
<dbReference type="Proteomes" id="UP000183832">
    <property type="component" value="Unassembled WGS sequence"/>
</dbReference>
<keyword evidence="2" id="KW-1185">Reference proteome</keyword>
<evidence type="ECO:0000313" key="2">
    <source>
        <dbReference type="Proteomes" id="UP000183832"/>
    </source>
</evidence>
<dbReference type="AlphaFoldDB" id="A0A1J1HIT0"/>